<evidence type="ECO:0000256" key="12">
    <source>
        <dbReference type="ARBA" id="ARBA00023295"/>
    </source>
</evidence>
<dbReference type="InterPro" id="IPR011257">
    <property type="entry name" value="DNA_glycosylase"/>
</dbReference>
<feature type="domain" description="HhH-GPD" evidence="13">
    <location>
        <begin position="56"/>
        <end position="208"/>
    </location>
</feature>
<sequence length="309" mass="33651">MTAPTKPSPHAQAGTAETVGDDLHAPVIDWFEENARDLPWRRPDAGPWGVMVSEFMLQQTPVSRVLPVYEQWMARWPRPADLAEDTPGEAVRAWGRLGYPRRALRLHGAAVAITERHGGDVPTEHAQLLALPGIGEYTAAAVASFAYGQRHAVLDTNVRRVFARAVTGVQYPPNATTAAERKLARTLLPDDERTAALWAAASMELGALVCTAKNETCVRCPIAALCTWRLAGKPAHDGPPRRGQTYAGTDRQVRGRLLAVLREAVDPVPQPVLDRVWEEPVQRARALDGLVADGLVEPLAGGLYRLPQS</sequence>
<dbReference type="SMART" id="SM00478">
    <property type="entry name" value="ENDO3c"/>
    <property type="match status" value="1"/>
</dbReference>
<evidence type="ECO:0000256" key="4">
    <source>
        <dbReference type="ARBA" id="ARBA00012045"/>
    </source>
</evidence>
<dbReference type="EMBL" id="CP108133">
    <property type="protein sequence ID" value="WTP51100.1"/>
    <property type="molecule type" value="Genomic_DNA"/>
</dbReference>
<keyword evidence="6" id="KW-0479">Metal-binding</keyword>
<dbReference type="PROSITE" id="PS01155">
    <property type="entry name" value="ENDONUCLEASE_III_2"/>
    <property type="match status" value="1"/>
</dbReference>
<evidence type="ECO:0000256" key="9">
    <source>
        <dbReference type="ARBA" id="ARBA00023004"/>
    </source>
</evidence>
<evidence type="ECO:0000256" key="8">
    <source>
        <dbReference type="ARBA" id="ARBA00022801"/>
    </source>
</evidence>
<name>A0ABZ1JIC1_9ACTN</name>
<evidence type="ECO:0000256" key="6">
    <source>
        <dbReference type="ARBA" id="ARBA00022723"/>
    </source>
</evidence>
<evidence type="ECO:0000256" key="3">
    <source>
        <dbReference type="ARBA" id="ARBA00008343"/>
    </source>
</evidence>
<accession>A0ABZ1JIC1</accession>
<evidence type="ECO:0000256" key="10">
    <source>
        <dbReference type="ARBA" id="ARBA00023014"/>
    </source>
</evidence>
<dbReference type="RefSeq" id="WP_328938287.1">
    <property type="nucleotide sequence ID" value="NZ_CP108133.1"/>
</dbReference>
<dbReference type="Pfam" id="PF00730">
    <property type="entry name" value="HhH-GPD"/>
    <property type="match status" value="1"/>
</dbReference>
<dbReference type="Pfam" id="PF00633">
    <property type="entry name" value="HHH"/>
    <property type="match status" value="1"/>
</dbReference>
<dbReference type="Proteomes" id="UP001432166">
    <property type="component" value="Chromosome"/>
</dbReference>
<dbReference type="Gene3D" id="1.10.1670.10">
    <property type="entry name" value="Helix-hairpin-Helix base-excision DNA repair enzymes (C-terminal)"/>
    <property type="match status" value="1"/>
</dbReference>
<dbReference type="EC" id="3.2.2.31" evidence="4"/>
<comment type="similarity">
    <text evidence="3">Belongs to the Nth/MutY family.</text>
</comment>
<dbReference type="PANTHER" id="PTHR42944">
    <property type="entry name" value="ADENINE DNA GLYCOSYLASE"/>
    <property type="match status" value="1"/>
</dbReference>
<proteinExistence type="inferred from homology"/>
<reference evidence="14" key="1">
    <citation type="submission" date="2022-10" db="EMBL/GenBank/DDBJ databases">
        <title>The complete genomes of actinobacterial strains from the NBC collection.</title>
        <authorList>
            <person name="Joergensen T.S."/>
            <person name="Alvarez Arevalo M."/>
            <person name="Sterndorff E.B."/>
            <person name="Faurdal D."/>
            <person name="Vuksanovic O."/>
            <person name="Mourched A.-S."/>
            <person name="Charusanti P."/>
            <person name="Shaw S."/>
            <person name="Blin K."/>
            <person name="Weber T."/>
        </authorList>
    </citation>
    <scope>NUCLEOTIDE SEQUENCE</scope>
    <source>
        <strain evidence="14">NBC_00189</strain>
    </source>
</reference>
<dbReference type="Gene3D" id="1.10.340.30">
    <property type="entry name" value="Hypothetical protein, domain 2"/>
    <property type="match status" value="1"/>
</dbReference>
<keyword evidence="12" id="KW-0326">Glycosidase</keyword>
<comment type="cofactor">
    <cofactor evidence="2">
        <name>[4Fe-4S] cluster</name>
        <dbReference type="ChEBI" id="CHEBI:49883"/>
    </cofactor>
</comment>
<dbReference type="InterPro" id="IPR044298">
    <property type="entry name" value="MIG/MutY"/>
</dbReference>
<keyword evidence="11" id="KW-0234">DNA repair</keyword>
<evidence type="ECO:0000256" key="11">
    <source>
        <dbReference type="ARBA" id="ARBA00023204"/>
    </source>
</evidence>
<dbReference type="InterPro" id="IPR004036">
    <property type="entry name" value="Endonuclease-III-like_CS2"/>
</dbReference>
<keyword evidence="8" id="KW-0378">Hydrolase</keyword>
<keyword evidence="9" id="KW-0408">Iron</keyword>
<evidence type="ECO:0000256" key="1">
    <source>
        <dbReference type="ARBA" id="ARBA00000843"/>
    </source>
</evidence>
<dbReference type="InterPro" id="IPR023170">
    <property type="entry name" value="HhH_base_excis_C"/>
</dbReference>
<organism evidence="14 15">
    <name type="scientific">Streptomyces tauricus</name>
    <dbReference type="NCBI Taxonomy" id="68274"/>
    <lineage>
        <taxon>Bacteria</taxon>
        <taxon>Bacillati</taxon>
        <taxon>Actinomycetota</taxon>
        <taxon>Actinomycetes</taxon>
        <taxon>Kitasatosporales</taxon>
        <taxon>Streptomycetaceae</taxon>
        <taxon>Streptomyces</taxon>
        <taxon>Streptomyces aurantiacus group</taxon>
    </lineage>
</organism>
<protein>
    <recommendedName>
        <fullName evidence="5">Adenine DNA glycosylase</fullName>
        <ecNumber evidence="4">3.2.2.31</ecNumber>
    </recommendedName>
</protein>
<dbReference type="SUPFAM" id="SSF48150">
    <property type="entry name" value="DNA-glycosylase"/>
    <property type="match status" value="1"/>
</dbReference>
<evidence type="ECO:0000259" key="13">
    <source>
        <dbReference type="SMART" id="SM00478"/>
    </source>
</evidence>
<dbReference type="PANTHER" id="PTHR42944:SF1">
    <property type="entry name" value="ADENINE DNA GLYCOSYLASE"/>
    <property type="match status" value="1"/>
</dbReference>
<dbReference type="InterPro" id="IPR003265">
    <property type="entry name" value="HhH-GPD_domain"/>
</dbReference>
<keyword evidence="15" id="KW-1185">Reference proteome</keyword>
<evidence type="ECO:0000256" key="7">
    <source>
        <dbReference type="ARBA" id="ARBA00022763"/>
    </source>
</evidence>
<comment type="catalytic activity">
    <reaction evidence="1">
        <text>Hydrolyzes free adenine bases from 7,8-dihydro-8-oxoguanine:adenine mismatched double-stranded DNA, leaving an apurinic site.</text>
        <dbReference type="EC" id="3.2.2.31"/>
    </reaction>
</comment>
<dbReference type="CDD" id="cd00056">
    <property type="entry name" value="ENDO3c"/>
    <property type="match status" value="1"/>
</dbReference>
<evidence type="ECO:0000256" key="2">
    <source>
        <dbReference type="ARBA" id="ARBA00001966"/>
    </source>
</evidence>
<evidence type="ECO:0000313" key="15">
    <source>
        <dbReference type="Proteomes" id="UP001432166"/>
    </source>
</evidence>
<dbReference type="InterPro" id="IPR000445">
    <property type="entry name" value="HhH_motif"/>
</dbReference>
<evidence type="ECO:0000256" key="5">
    <source>
        <dbReference type="ARBA" id="ARBA00022023"/>
    </source>
</evidence>
<evidence type="ECO:0000313" key="14">
    <source>
        <dbReference type="EMBL" id="WTP51100.1"/>
    </source>
</evidence>
<keyword evidence="7" id="KW-0227">DNA damage</keyword>
<gene>
    <name evidence="14" type="ORF">OG288_24000</name>
</gene>
<keyword evidence="10" id="KW-0411">Iron-sulfur</keyword>